<accession>A0ABD6C6E8</accession>
<proteinExistence type="predicted"/>
<comment type="caution">
    <text evidence="3">The sequence shown here is derived from an EMBL/GenBank/DDBJ whole genome shotgun (WGS) entry which is preliminary data.</text>
</comment>
<feature type="compositionally biased region" description="Acidic residues" evidence="1">
    <location>
        <begin position="106"/>
        <end position="120"/>
    </location>
</feature>
<protein>
    <recommendedName>
        <fullName evidence="5">Cox cluster protein</fullName>
    </recommendedName>
</protein>
<feature type="region of interest" description="Disordered" evidence="1">
    <location>
        <begin position="96"/>
        <end position="140"/>
    </location>
</feature>
<feature type="compositionally biased region" description="Acidic residues" evidence="1">
    <location>
        <begin position="129"/>
        <end position="140"/>
    </location>
</feature>
<reference evidence="3 4" key="1">
    <citation type="journal article" date="2019" name="Int. J. Syst. Evol. Microbiol.">
        <title>The Global Catalogue of Microorganisms (GCM) 10K type strain sequencing project: providing services to taxonomists for standard genome sequencing and annotation.</title>
        <authorList>
            <consortium name="The Broad Institute Genomics Platform"/>
            <consortium name="The Broad Institute Genome Sequencing Center for Infectious Disease"/>
            <person name="Wu L."/>
            <person name="Ma J."/>
        </authorList>
    </citation>
    <scope>NUCLEOTIDE SEQUENCE [LARGE SCALE GENOMIC DNA]</scope>
    <source>
        <strain evidence="3 4">CGMCC 1.12689</strain>
    </source>
</reference>
<dbReference type="Proteomes" id="UP001597185">
    <property type="component" value="Unassembled WGS sequence"/>
</dbReference>
<feature type="transmembrane region" description="Helical" evidence="2">
    <location>
        <begin position="53"/>
        <end position="71"/>
    </location>
</feature>
<name>A0ABD6C6E8_9EURY</name>
<dbReference type="AlphaFoldDB" id="A0ABD6C6E8"/>
<keyword evidence="2" id="KW-1133">Transmembrane helix</keyword>
<dbReference type="EMBL" id="JBHUDB010000024">
    <property type="protein sequence ID" value="MFD1572214.1"/>
    <property type="molecule type" value="Genomic_DNA"/>
</dbReference>
<evidence type="ECO:0000256" key="2">
    <source>
        <dbReference type="SAM" id="Phobius"/>
    </source>
</evidence>
<evidence type="ECO:0000313" key="4">
    <source>
        <dbReference type="Proteomes" id="UP001597185"/>
    </source>
</evidence>
<keyword evidence="2" id="KW-0472">Membrane</keyword>
<evidence type="ECO:0008006" key="5">
    <source>
        <dbReference type="Google" id="ProtNLM"/>
    </source>
</evidence>
<organism evidence="3 4">
    <name type="scientific">Halorubrum laminariae</name>
    <dbReference type="NCBI Taxonomy" id="1433523"/>
    <lineage>
        <taxon>Archaea</taxon>
        <taxon>Methanobacteriati</taxon>
        <taxon>Methanobacteriota</taxon>
        <taxon>Stenosarchaea group</taxon>
        <taxon>Halobacteria</taxon>
        <taxon>Halobacteriales</taxon>
        <taxon>Haloferacaceae</taxon>
        <taxon>Halorubrum</taxon>
    </lineage>
</organism>
<sequence length="140" mass="15277">MADRVDLNRLKSTSVLLALGATGLLLLILSFIIEVQIIFENPPFGDVTGFLGGIWSLLLAIATLGSFALAVHNYRHDDDPSGPSMQFSVRGRNNDVDYHVHIGGSDDSDESAQQEDEENNEGPRPDSVSEYEEAGDSEER</sequence>
<dbReference type="RefSeq" id="WP_256418718.1">
    <property type="nucleotide sequence ID" value="NZ_JANHDL010000008.1"/>
</dbReference>
<evidence type="ECO:0000313" key="3">
    <source>
        <dbReference type="EMBL" id="MFD1572214.1"/>
    </source>
</evidence>
<gene>
    <name evidence="3" type="ORF">ACFR9T_16800</name>
</gene>
<feature type="transmembrane region" description="Helical" evidence="2">
    <location>
        <begin position="12"/>
        <end position="33"/>
    </location>
</feature>
<keyword evidence="4" id="KW-1185">Reference proteome</keyword>
<keyword evidence="2" id="KW-0812">Transmembrane</keyword>
<evidence type="ECO:0000256" key="1">
    <source>
        <dbReference type="SAM" id="MobiDB-lite"/>
    </source>
</evidence>